<keyword evidence="2" id="KW-1185">Reference proteome</keyword>
<organism evidence="1 2">
    <name type="scientific">Melastoma candidum</name>
    <dbReference type="NCBI Taxonomy" id="119954"/>
    <lineage>
        <taxon>Eukaryota</taxon>
        <taxon>Viridiplantae</taxon>
        <taxon>Streptophyta</taxon>
        <taxon>Embryophyta</taxon>
        <taxon>Tracheophyta</taxon>
        <taxon>Spermatophyta</taxon>
        <taxon>Magnoliopsida</taxon>
        <taxon>eudicotyledons</taxon>
        <taxon>Gunneridae</taxon>
        <taxon>Pentapetalae</taxon>
        <taxon>rosids</taxon>
        <taxon>malvids</taxon>
        <taxon>Myrtales</taxon>
        <taxon>Melastomataceae</taxon>
        <taxon>Melastomatoideae</taxon>
        <taxon>Melastomateae</taxon>
        <taxon>Melastoma</taxon>
    </lineage>
</organism>
<sequence>MLSDLGLPEKRTYLSALRGRGLIAVDVEIDDPTHPLNLIRVIVDVNDGQQELLIVHVLVRLPRFPIHPG</sequence>
<reference evidence="2" key="1">
    <citation type="journal article" date="2023" name="Front. Plant Sci.">
        <title>Chromosomal-level genome assembly of Melastoma candidum provides insights into trichome evolution.</title>
        <authorList>
            <person name="Zhong Y."/>
            <person name="Wu W."/>
            <person name="Sun C."/>
            <person name="Zou P."/>
            <person name="Liu Y."/>
            <person name="Dai S."/>
            <person name="Zhou R."/>
        </authorList>
    </citation>
    <scope>NUCLEOTIDE SEQUENCE [LARGE SCALE GENOMIC DNA]</scope>
</reference>
<evidence type="ECO:0000313" key="1">
    <source>
        <dbReference type="EMBL" id="KAI4320998.1"/>
    </source>
</evidence>
<evidence type="ECO:0000313" key="2">
    <source>
        <dbReference type="Proteomes" id="UP001057402"/>
    </source>
</evidence>
<accession>A0ACB9M9N8</accession>
<comment type="caution">
    <text evidence="1">The sequence shown here is derived from an EMBL/GenBank/DDBJ whole genome shotgun (WGS) entry which is preliminary data.</text>
</comment>
<protein>
    <submittedName>
        <fullName evidence="1">Uncharacterized protein</fullName>
    </submittedName>
</protein>
<name>A0ACB9M9N8_9MYRT</name>
<gene>
    <name evidence="1" type="ORF">MLD38_034423</name>
</gene>
<proteinExistence type="predicted"/>
<dbReference type="Proteomes" id="UP001057402">
    <property type="component" value="Chromosome 10"/>
</dbReference>
<dbReference type="EMBL" id="CM042889">
    <property type="protein sequence ID" value="KAI4320998.1"/>
    <property type="molecule type" value="Genomic_DNA"/>
</dbReference>